<evidence type="ECO:0000256" key="1">
    <source>
        <dbReference type="SAM" id="SignalP"/>
    </source>
</evidence>
<sequence>TLFGWLRRKLVIIGTLLVLCIPLRKRDAEGTWEYDGVVVFHTEVSQVLDVSTGQSRALHQHVPLLLGGLALQVDQHSGGLVHLTAVIDPAARQDHGHALLHPRGVAARVHCLSGAQRLRAVSAAAQQGEHGGLSAQRTSPSFDSSSPLLLLRPRAVSLRGSATACPRRGAAAAAAA</sequence>
<evidence type="ECO:0000313" key="2">
    <source>
        <dbReference type="Ensembl" id="ENSGACP00000002356.1"/>
    </source>
</evidence>
<organism evidence="2">
    <name type="scientific">Gasterosteus aculeatus</name>
    <name type="common">Three-spined stickleback</name>
    <dbReference type="NCBI Taxonomy" id="69293"/>
    <lineage>
        <taxon>Eukaryota</taxon>
        <taxon>Metazoa</taxon>
        <taxon>Chordata</taxon>
        <taxon>Craniata</taxon>
        <taxon>Vertebrata</taxon>
        <taxon>Euteleostomi</taxon>
        <taxon>Actinopterygii</taxon>
        <taxon>Neopterygii</taxon>
        <taxon>Teleostei</taxon>
        <taxon>Neoteleostei</taxon>
        <taxon>Acanthomorphata</taxon>
        <taxon>Eupercaria</taxon>
        <taxon>Perciformes</taxon>
        <taxon>Cottioidei</taxon>
        <taxon>Gasterosteales</taxon>
        <taxon>Gasterosteidae</taxon>
        <taxon>Gasterosteus</taxon>
    </lineage>
</organism>
<reference evidence="2" key="2">
    <citation type="submission" date="2024-04" db="UniProtKB">
        <authorList>
            <consortium name="Ensembl"/>
        </authorList>
    </citation>
    <scope>IDENTIFICATION</scope>
</reference>
<feature type="signal peptide" evidence="1">
    <location>
        <begin position="1"/>
        <end position="28"/>
    </location>
</feature>
<dbReference type="AlphaFoldDB" id="G3NAL1"/>
<proteinExistence type="predicted"/>
<dbReference type="Ensembl" id="ENSGACT00000002363.1">
    <property type="protein sequence ID" value="ENSGACP00000002356.1"/>
    <property type="gene ID" value="ENSGACG00000001813.1"/>
</dbReference>
<keyword evidence="1" id="KW-0732">Signal</keyword>
<protein>
    <submittedName>
        <fullName evidence="2">Uncharacterized protein</fullName>
    </submittedName>
</protein>
<reference evidence="2" key="1">
    <citation type="submission" date="2006-01" db="EMBL/GenBank/DDBJ databases">
        <authorList>
            <person name="Lindblad-Toh K."/>
            <person name="Mauceli E."/>
            <person name="Grabherr M."/>
            <person name="Chang J.L."/>
            <person name="Lander E.S."/>
        </authorList>
    </citation>
    <scope>NUCLEOTIDE SEQUENCE [LARGE SCALE GENOMIC DNA]</scope>
</reference>
<dbReference type="InParanoid" id="G3NAL1"/>
<accession>G3NAL1</accession>
<dbReference type="Bgee" id="ENSGACG00000001813">
    <property type="expression patterns" value="Expressed in muscle tissue and 9 other cell types or tissues"/>
</dbReference>
<feature type="chain" id="PRO_5003448269" evidence="1">
    <location>
        <begin position="29"/>
        <end position="176"/>
    </location>
</feature>
<name>G3NAL1_GASAC</name>